<accession>A0ABS5ZEI7</accession>
<dbReference type="SUPFAM" id="SSF53850">
    <property type="entry name" value="Periplasmic binding protein-like II"/>
    <property type="match status" value="1"/>
</dbReference>
<evidence type="ECO:0000313" key="2">
    <source>
        <dbReference type="Proteomes" id="UP000690515"/>
    </source>
</evidence>
<dbReference type="Proteomes" id="UP000690515">
    <property type="component" value="Unassembled WGS sequence"/>
</dbReference>
<comment type="caution">
    <text evidence="1">The sequence shown here is derived from an EMBL/GenBank/DDBJ whole genome shotgun (WGS) entry which is preliminary data.</text>
</comment>
<dbReference type="RefSeq" id="WP_215820701.1">
    <property type="nucleotide sequence ID" value="NZ_JAGSOY010000039.1"/>
</dbReference>
<dbReference type="EMBL" id="JAGSOY010000039">
    <property type="protein sequence ID" value="MBU2712472.1"/>
    <property type="molecule type" value="Genomic_DNA"/>
</dbReference>
<protein>
    <submittedName>
        <fullName evidence="1">Transporter substrate-binding domain-containing protein</fullName>
    </submittedName>
</protein>
<name>A0ABS5ZEI7_9GAMM</name>
<proteinExistence type="predicted"/>
<keyword evidence="2" id="KW-1185">Reference proteome</keyword>
<dbReference type="Gene3D" id="3.40.190.10">
    <property type="entry name" value="Periplasmic binding protein-like II"/>
    <property type="match status" value="2"/>
</dbReference>
<organism evidence="1 2">
    <name type="scientific">Zooshikella harenae</name>
    <dbReference type="NCBI Taxonomy" id="2827238"/>
    <lineage>
        <taxon>Bacteria</taxon>
        <taxon>Pseudomonadati</taxon>
        <taxon>Pseudomonadota</taxon>
        <taxon>Gammaproteobacteria</taxon>
        <taxon>Oceanospirillales</taxon>
        <taxon>Zooshikellaceae</taxon>
        <taxon>Zooshikella</taxon>
    </lineage>
</organism>
<gene>
    <name evidence="1" type="ORF">KCG35_15500</name>
</gene>
<sequence>MRYRWLNILFAAITLSVHAKDLITIGFVHHGPPIDIMQDDTLVGGIVFDIGTTIAHKAGFIAAFQLLPTKRAEVWLAENKIHMLCLYNRHWLEKPERFIWGPDLTHYQEYFILNKEAPDIKSYEQLQGMTIAARLGYYYSPQLEDLFKKEYSVRLNRQDTDSLYRLLTLKRVDALIDNTWSYYYRQKNNPNFTLRLASLRDANYPVTCLCSEQSSEISKTLVQSMNNLLNQGKIRQLMAKYLSPKLHN</sequence>
<evidence type="ECO:0000313" key="1">
    <source>
        <dbReference type="EMBL" id="MBU2712472.1"/>
    </source>
</evidence>
<reference evidence="1 2" key="1">
    <citation type="submission" date="2021-04" db="EMBL/GenBank/DDBJ databases">
        <authorList>
            <person name="Pira H."/>
            <person name="Risdian C."/>
            <person name="Wink J."/>
        </authorList>
    </citation>
    <scope>NUCLEOTIDE SEQUENCE [LARGE SCALE GENOMIC DNA]</scope>
    <source>
        <strain evidence="1 2">WH53</strain>
    </source>
</reference>